<proteinExistence type="predicted"/>
<keyword evidence="3" id="KW-1185">Reference proteome</keyword>
<dbReference type="Proteomes" id="UP000432209">
    <property type="component" value="Unassembled WGS sequence"/>
</dbReference>
<name>A0A7X1ST72_9PROT</name>
<accession>A0A7X1ST72</accession>
<protein>
    <submittedName>
        <fullName evidence="2">Phosphoadenosine phosphosulfate reductase family protein</fullName>
    </submittedName>
</protein>
<evidence type="ECO:0000259" key="1">
    <source>
        <dbReference type="Pfam" id="PF01507"/>
    </source>
</evidence>
<dbReference type="Gene3D" id="3.40.50.620">
    <property type="entry name" value="HUPs"/>
    <property type="match status" value="1"/>
</dbReference>
<dbReference type="InterPro" id="IPR014729">
    <property type="entry name" value="Rossmann-like_a/b/a_fold"/>
</dbReference>
<dbReference type="PANTHER" id="PTHR43196">
    <property type="entry name" value="SULFATE ADENYLYLTRANSFERASE SUBUNIT 2"/>
    <property type="match status" value="1"/>
</dbReference>
<organism evidence="2 3">
    <name type="scientific">Gluconobacter aidae</name>
    <dbReference type="NCBI Taxonomy" id="2662454"/>
    <lineage>
        <taxon>Bacteria</taxon>
        <taxon>Pseudomonadati</taxon>
        <taxon>Pseudomonadota</taxon>
        <taxon>Alphaproteobacteria</taxon>
        <taxon>Acetobacterales</taxon>
        <taxon>Acetobacteraceae</taxon>
        <taxon>Gluconobacter</taxon>
    </lineage>
</organism>
<dbReference type="EMBL" id="WIPH01000036">
    <property type="protein sequence ID" value="MQR99870.1"/>
    <property type="molecule type" value="Genomic_DNA"/>
</dbReference>
<dbReference type="InterPro" id="IPR002500">
    <property type="entry name" value="PAPS_reduct_dom"/>
</dbReference>
<comment type="caution">
    <text evidence="2">The sequence shown here is derived from an EMBL/GenBank/DDBJ whole genome shotgun (WGS) entry which is preliminary data.</text>
</comment>
<dbReference type="PANTHER" id="PTHR43196:SF2">
    <property type="entry name" value="PHOSPHOADENOSINE PHOSPHOSULFATE REDUCTASE"/>
    <property type="match status" value="1"/>
</dbReference>
<dbReference type="AlphaFoldDB" id="A0A7X1ST72"/>
<gene>
    <name evidence="2" type="ORF">GFJ39_11835</name>
</gene>
<dbReference type="GO" id="GO:0003824">
    <property type="term" value="F:catalytic activity"/>
    <property type="evidence" value="ECO:0007669"/>
    <property type="project" value="InterPro"/>
</dbReference>
<feature type="domain" description="Phosphoadenosine phosphosulphate reductase" evidence="1">
    <location>
        <begin position="143"/>
        <end position="248"/>
    </location>
</feature>
<dbReference type="SUPFAM" id="SSF52402">
    <property type="entry name" value="Adenine nucleotide alpha hydrolases-like"/>
    <property type="match status" value="1"/>
</dbReference>
<dbReference type="InterPro" id="IPR050128">
    <property type="entry name" value="Sulfate_adenylyltrnsfr_sub2"/>
</dbReference>
<dbReference type="Pfam" id="PF01507">
    <property type="entry name" value="PAPS_reduct"/>
    <property type="match status" value="1"/>
</dbReference>
<evidence type="ECO:0000313" key="3">
    <source>
        <dbReference type="Proteomes" id="UP000432209"/>
    </source>
</evidence>
<evidence type="ECO:0000313" key="2">
    <source>
        <dbReference type="EMBL" id="MQR99870.1"/>
    </source>
</evidence>
<reference evidence="2 3" key="1">
    <citation type="submission" date="2019-10" db="EMBL/GenBank/DDBJ databases">
        <title>Gluconobacter aidae sp. nov., a novel species of acetic acid bacteria isolated in Thailand.</title>
        <authorList>
            <person name="Yukphan P."/>
            <person name="Charoenyingcharoen P."/>
            <person name="Malimas S."/>
            <person name="Muramatsu Y."/>
            <person name="Nakagawa Y."/>
            <person name="Tanasupawat S."/>
            <person name="Yamada Y."/>
        </authorList>
    </citation>
    <scope>NUCLEOTIDE SEQUENCE [LARGE SCALE GENOMIC DNA]</scope>
    <source>
        <strain evidence="2 3">AC10</strain>
    </source>
</reference>
<sequence length="338" mass="37698">MPLGSDRRACQSVDLMSPDLASYERIIVAVSGGKDGTACLLALLESGAPAERIELWHHEVDGAGRPFMDWPSTGPYVAALARDFSLPLYRSWREGGFEREMLRDNAPIAPVVFETPDGTIRAGGQGPMGTRMRFPQVSASLSVRWCSASLKVDVADRAVRGQDRFLNRRTLVVTGERAEESPARARYAAFEPHRTDTRNGTRRRRHVDHWRPVHAWVEAEVWAILRRWRVMPAYPYQAGFSRLSCAFCIFGNADQFATLKWMDANRFAKLVRYEKNFGCTIKRARGLDELSSEGRAYQAARSCPDLVAAFLSDGALRTVLTEDWTLPAGTFGSGEGPV</sequence>